<sequence length="258" mass="29193">MSMRLLNTTTGKFETFEDPKAVRYAILSHVWTKNSGGRLEEQTYRNVCDIAAGLAAGSDILINLSPKIQNACKIARQHGFKYIWIDTCCINHESSAELSRAINSMYEWYSCSNVCYAVLQDVGSNDNPVSHTSDFRRSTWFKRGWTLQELIAPKNVIFLCNSWGVIGTKHSLATVVHQVTGIDPRVLRHELMPCEVSVAQRVSWTYSRKTTHLEDQAYCLIGIFGVNLTPIYGEGHDAFIRLQEAILKLDPDQSIFAW</sequence>
<dbReference type="STRING" id="139420.A0A371CPL2"/>
<name>A0A371CPL2_9APHY</name>
<evidence type="ECO:0000259" key="1">
    <source>
        <dbReference type="Pfam" id="PF06985"/>
    </source>
</evidence>
<protein>
    <submittedName>
        <fullName evidence="3">HET-domain-containing protein</fullName>
    </submittedName>
</protein>
<feature type="domain" description="Heterokaryon incompatibility" evidence="1">
    <location>
        <begin position="24"/>
        <end position="125"/>
    </location>
</feature>
<dbReference type="EMBL" id="KZ857490">
    <property type="protein sequence ID" value="RDX42235.1"/>
    <property type="molecule type" value="Genomic_DNA"/>
</dbReference>
<dbReference type="AlphaFoldDB" id="A0A371CPL2"/>
<evidence type="ECO:0000259" key="2">
    <source>
        <dbReference type="Pfam" id="PF26640"/>
    </source>
</evidence>
<dbReference type="Pfam" id="PF26640">
    <property type="entry name" value="DUF8212"/>
    <property type="match status" value="1"/>
</dbReference>
<organism evidence="3 4">
    <name type="scientific">Lentinus brumalis</name>
    <dbReference type="NCBI Taxonomy" id="2498619"/>
    <lineage>
        <taxon>Eukaryota</taxon>
        <taxon>Fungi</taxon>
        <taxon>Dikarya</taxon>
        <taxon>Basidiomycota</taxon>
        <taxon>Agaricomycotina</taxon>
        <taxon>Agaricomycetes</taxon>
        <taxon>Polyporales</taxon>
        <taxon>Polyporaceae</taxon>
        <taxon>Lentinus</taxon>
    </lineage>
</organism>
<gene>
    <name evidence="3" type="ORF">OH76DRAFT_1392192</name>
</gene>
<evidence type="ECO:0000313" key="4">
    <source>
        <dbReference type="Proteomes" id="UP000256964"/>
    </source>
</evidence>
<dbReference type="PANTHER" id="PTHR10622:SF10">
    <property type="entry name" value="HET DOMAIN-CONTAINING PROTEIN"/>
    <property type="match status" value="1"/>
</dbReference>
<dbReference type="Proteomes" id="UP000256964">
    <property type="component" value="Unassembled WGS sequence"/>
</dbReference>
<dbReference type="PANTHER" id="PTHR10622">
    <property type="entry name" value="HET DOMAIN-CONTAINING PROTEIN"/>
    <property type="match status" value="1"/>
</dbReference>
<dbReference type="OrthoDB" id="2753634at2759"/>
<evidence type="ECO:0000313" key="3">
    <source>
        <dbReference type="EMBL" id="RDX42235.1"/>
    </source>
</evidence>
<reference evidence="3 4" key="1">
    <citation type="journal article" date="2018" name="Biotechnol. Biofuels">
        <title>Integrative visual omics of the white-rot fungus Polyporus brumalis exposes the biotechnological potential of its oxidative enzymes for delignifying raw plant biomass.</title>
        <authorList>
            <person name="Miyauchi S."/>
            <person name="Rancon A."/>
            <person name="Drula E."/>
            <person name="Hage H."/>
            <person name="Chaduli D."/>
            <person name="Favel A."/>
            <person name="Grisel S."/>
            <person name="Henrissat B."/>
            <person name="Herpoel-Gimbert I."/>
            <person name="Ruiz-Duenas F.J."/>
            <person name="Chevret D."/>
            <person name="Hainaut M."/>
            <person name="Lin J."/>
            <person name="Wang M."/>
            <person name="Pangilinan J."/>
            <person name="Lipzen A."/>
            <person name="Lesage-Meessen L."/>
            <person name="Navarro D."/>
            <person name="Riley R."/>
            <person name="Grigoriev I.V."/>
            <person name="Zhou S."/>
            <person name="Raouche S."/>
            <person name="Rosso M.N."/>
        </authorList>
    </citation>
    <scope>NUCLEOTIDE SEQUENCE [LARGE SCALE GENOMIC DNA]</scope>
    <source>
        <strain evidence="3 4">BRFM 1820</strain>
    </source>
</reference>
<dbReference type="InterPro" id="IPR058525">
    <property type="entry name" value="DUF8212"/>
</dbReference>
<feature type="domain" description="DUF8212" evidence="2">
    <location>
        <begin position="238"/>
        <end position="258"/>
    </location>
</feature>
<keyword evidence="4" id="KW-1185">Reference proteome</keyword>
<dbReference type="Pfam" id="PF06985">
    <property type="entry name" value="HET"/>
    <property type="match status" value="1"/>
</dbReference>
<feature type="non-terminal residue" evidence="3">
    <location>
        <position position="258"/>
    </location>
</feature>
<dbReference type="InterPro" id="IPR010730">
    <property type="entry name" value="HET"/>
</dbReference>
<accession>A0A371CPL2</accession>
<proteinExistence type="predicted"/>